<keyword evidence="1" id="KW-0732">Signal</keyword>
<dbReference type="CDD" id="cd13580">
    <property type="entry name" value="PBP2_AlgQ_like_1"/>
    <property type="match status" value="1"/>
</dbReference>
<dbReference type="Pfam" id="PF01547">
    <property type="entry name" value="SBP_bac_1"/>
    <property type="match status" value="1"/>
</dbReference>
<organism evidence="3 4">
    <name type="scientific">Hungatella hathewayi</name>
    <dbReference type="NCBI Taxonomy" id="154046"/>
    <lineage>
        <taxon>Bacteria</taxon>
        <taxon>Bacillati</taxon>
        <taxon>Bacillota</taxon>
        <taxon>Clostridia</taxon>
        <taxon>Lachnospirales</taxon>
        <taxon>Lachnospiraceae</taxon>
        <taxon>Hungatella</taxon>
    </lineage>
</organism>
<dbReference type="PANTHER" id="PTHR43649">
    <property type="entry name" value="ARABINOSE-BINDING PROTEIN-RELATED"/>
    <property type="match status" value="1"/>
</dbReference>
<dbReference type="Proteomes" id="UP000263014">
    <property type="component" value="Unassembled WGS sequence"/>
</dbReference>
<dbReference type="AlphaFoldDB" id="A0A174VC39"/>
<comment type="caution">
    <text evidence="3">The sequence shown here is derived from an EMBL/GenBank/DDBJ whole genome shotgun (WGS) entry which is preliminary data.</text>
</comment>
<gene>
    <name evidence="3" type="ORF">DXD79_08490</name>
    <name evidence="2" type="ORF">GNE07_06490</name>
</gene>
<evidence type="ECO:0000313" key="3">
    <source>
        <dbReference type="EMBL" id="RGJ06032.1"/>
    </source>
</evidence>
<name>A0A174VC39_9FIRM</name>
<dbReference type="Proteomes" id="UP000434223">
    <property type="component" value="Unassembled WGS sequence"/>
</dbReference>
<reference evidence="2 5" key="2">
    <citation type="submission" date="2019-09" db="EMBL/GenBank/DDBJ databases">
        <title>Draft genome sequencing of Hungatella hathewayi 123Y-2.</title>
        <authorList>
            <person name="Lv Q."/>
            <person name="Li S."/>
        </authorList>
    </citation>
    <scope>NUCLEOTIDE SEQUENCE [LARGE SCALE GENOMIC DNA]</scope>
    <source>
        <strain evidence="2 5">123Y-2</strain>
    </source>
</reference>
<dbReference type="PROSITE" id="PS51257">
    <property type="entry name" value="PROKAR_LIPOPROTEIN"/>
    <property type="match status" value="1"/>
</dbReference>
<reference evidence="3 4" key="1">
    <citation type="submission" date="2018-08" db="EMBL/GenBank/DDBJ databases">
        <title>A genome reference for cultivated species of the human gut microbiota.</title>
        <authorList>
            <person name="Zou Y."/>
            <person name="Xue W."/>
            <person name="Luo G."/>
        </authorList>
    </citation>
    <scope>NUCLEOTIDE SEQUENCE [LARGE SCALE GENOMIC DNA]</scope>
    <source>
        <strain evidence="3 4">TM09-12</strain>
    </source>
</reference>
<dbReference type="GeneID" id="93150280"/>
<dbReference type="Gene3D" id="3.40.190.10">
    <property type="entry name" value="Periplasmic binding protein-like II"/>
    <property type="match status" value="3"/>
</dbReference>
<dbReference type="EMBL" id="QSON01000003">
    <property type="protein sequence ID" value="RGJ06032.1"/>
    <property type="molecule type" value="Genomic_DNA"/>
</dbReference>
<dbReference type="InterPro" id="IPR006059">
    <property type="entry name" value="SBP"/>
</dbReference>
<sequence length="564" mass="63139">MKIKSYISIVMACMAVTTGIMGCGTKDESALKNVVKENIPIDENGNPSPFGKYKEPITVEIVQSINPTMTIPEGQSTTDNQYTRYIKDNINIDIKVKWQASTADYSQKLNLAIASNDLPDIMVVGENEFKKLIKSDQIEDLTPYYDQFISDTIRQNIESTDGKSMAAATVDGKMYGLPSVNTEADGYSLMWIRKDWLDKLGLEVPKTVDELETVAKAFVDNKMGGDRTVGILGPTVNNRLYGDFLQASNNLCTLDGIFQAYQSYPGFWIKGEDGKAVYGSTTAETKEALGKLQEMYKNGALDQELGVRKDADEAWKSGQAGIFFYPWWLGYNLAEAIANDPDATWVAYAAPEAKDGQWYPKLGSPTNQYVVVRKGYEHPEAAFLLNNFLRRDEAKMDVKSLDASYYPGRIVITPMDENSFTMQVLRKYLKGEEIPEYDNIAYKLLDNDIATVKDVKQVPYDDFDVHTWNMSDVNSGRIYSLLVGSGAVADAEEAGVVNKVYSLIYTQTPTMEKKWTNLKKKEDEIFMKIIIGEEPVDSFDTFVKEWKAEGGDEITAEVQEAANQ</sequence>
<dbReference type="EMBL" id="WNME01000003">
    <property type="protein sequence ID" value="MUB62708.1"/>
    <property type="molecule type" value="Genomic_DNA"/>
</dbReference>
<proteinExistence type="predicted"/>
<dbReference type="OrthoDB" id="2650856at2"/>
<dbReference type="InterPro" id="IPR050490">
    <property type="entry name" value="Bact_solute-bd_prot1"/>
</dbReference>
<evidence type="ECO:0000313" key="5">
    <source>
        <dbReference type="Proteomes" id="UP000434223"/>
    </source>
</evidence>
<feature type="signal peptide" evidence="1">
    <location>
        <begin position="1"/>
        <end position="22"/>
    </location>
</feature>
<evidence type="ECO:0000313" key="2">
    <source>
        <dbReference type="EMBL" id="MUB62708.1"/>
    </source>
</evidence>
<accession>A0A174VC39</accession>
<dbReference type="SUPFAM" id="SSF53850">
    <property type="entry name" value="Periplasmic binding protein-like II"/>
    <property type="match status" value="1"/>
</dbReference>
<feature type="chain" id="PRO_5042683790" evidence="1">
    <location>
        <begin position="23"/>
        <end position="564"/>
    </location>
</feature>
<dbReference type="RefSeq" id="WP_006775214.1">
    <property type="nucleotide sequence ID" value="NZ_CABJBJ010000011.1"/>
</dbReference>
<protein>
    <submittedName>
        <fullName evidence="3">Extracellular solute-binding protein</fullName>
    </submittedName>
</protein>
<evidence type="ECO:0000313" key="4">
    <source>
        <dbReference type="Proteomes" id="UP000263014"/>
    </source>
</evidence>
<evidence type="ECO:0000256" key="1">
    <source>
        <dbReference type="SAM" id="SignalP"/>
    </source>
</evidence>